<sequence>MLVKYTPQFLNKLEDLFAESDYVLRYEKGNFKSGYCLLKDTKVAIVNKYFPLDGKINCLLEIIKDINPDINQLSEKNRKFFLELTQTHLDLQ</sequence>
<protein>
    <submittedName>
        <fullName evidence="1">Uncharacterized protein</fullName>
    </submittedName>
</protein>
<organism evidence="1 2">
    <name type="scientific">Shiella aurantiaca</name>
    <dbReference type="NCBI Taxonomy" id="3058365"/>
    <lineage>
        <taxon>Bacteria</taxon>
        <taxon>Pseudomonadati</taxon>
        <taxon>Bacteroidota</taxon>
        <taxon>Cytophagia</taxon>
        <taxon>Cytophagales</taxon>
        <taxon>Shiellaceae</taxon>
        <taxon>Shiella</taxon>
    </lineage>
</organism>
<accession>A0ABT8F376</accession>
<evidence type="ECO:0000313" key="2">
    <source>
        <dbReference type="Proteomes" id="UP001168552"/>
    </source>
</evidence>
<dbReference type="Proteomes" id="UP001168552">
    <property type="component" value="Unassembled WGS sequence"/>
</dbReference>
<proteinExistence type="predicted"/>
<keyword evidence="2" id="KW-1185">Reference proteome</keyword>
<comment type="caution">
    <text evidence="1">The sequence shown here is derived from an EMBL/GenBank/DDBJ whole genome shotgun (WGS) entry which is preliminary data.</text>
</comment>
<name>A0ABT8F376_9BACT</name>
<gene>
    <name evidence="1" type="ORF">QWY31_05310</name>
</gene>
<dbReference type="RefSeq" id="WP_320003432.1">
    <property type="nucleotide sequence ID" value="NZ_JAUHJS010000002.1"/>
</dbReference>
<evidence type="ECO:0000313" key="1">
    <source>
        <dbReference type="EMBL" id="MDN4164908.1"/>
    </source>
</evidence>
<dbReference type="EMBL" id="JAUHJS010000002">
    <property type="protein sequence ID" value="MDN4164908.1"/>
    <property type="molecule type" value="Genomic_DNA"/>
</dbReference>
<reference evidence="1" key="1">
    <citation type="submission" date="2023-06" db="EMBL/GenBank/DDBJ databases">
        <title>Cytophagales bacterium Strain LB-30, isolated from soil.</title>
        <authorList>
            <person name="Liu B."/>
        </authorList>
    </citation>
    <scope>NUCLEOTIDE SEQUENCE</scope>
    <source>
        <strain evidence="1">LB-30</strain>
    </source>
</reference>